<keyword evidence="6 10" id="KW-0067">ATP-binding</keyword>
<dbReference type="Gene3D" id="3.30.70.141">
    <property type="entry name" value="Nucleoside diphosphate kinase-like domain"/>
    <property type="match status" value="1"/>
</dbReference>
<comment type="catalytic activity">
    <reaction evidence="10">
        <text>a 2'-deoxyribonucleoside 5'-diphosphate + ATP = a 2'-deoxyribonucleoside 5'-triphosphate + ADP</text>
        <dbReference type="Rhea" id="RHEA:44640"/>
        <dbReference type="ChEBI" id="CHEBI:30616"/>
        <dbReference type="ChEBI" id="CHEBI:61560"/>
        <dbReference type="ChEBI" id="CHEBI:73316"/>
        <dbReference type="ChEBI" id="CHEBI:456216"/>
        <dbReference type="EC" id="2.7.4.6"/>
    </reaction>
</comment>
<feature type="binding site" evidence="8">
    <location>
        <position position="75"/>
    </location>
    <ligand>
        <name>ATP</name>
        <dbReference type="ChEBI" id="CHEBI:30616"/>
    </ligand>
</feature>
<reference evidence="12" key="1">
    <citation type="submission" date="2014-12" db="EMBL/GenBank/DDBJ databases">
        <title>Insight into the proteome of Arion vulgaris.</title>
        <authorList>
            <person name="Aradska J."/>
            <person name="Bulat T."/>
            <person name="Smidak R."/>
            <person name="Sarate P."/>
            <person name="Gangsoo J."/>
            <person name="Sialana F."/>
            <person name="Bilban M."/>
            <person name="Lubec G."/>
        </authorList>
    </citation>
    <scope>NUCLEOTIDE SEQUENCE</scope>
    <source>
        <tissue evidence="12">Skin</tissue>
    </source>
</reference>
<gene>
    <name evidence="12" type="primary">ORF152490</name>
    <name evidence="13" type="synonym">ORF152500</name>
</gene>
<evidence type="ECO:0000256" key="9">
    <source>
        <dbReference type="RuleBase" id="RU004011"/>
    </source>
</evidence>
<dbReference type="InterPro" id="IPR036850">
    <property type="entry name" value="NDK-like_dom_sf"/>
</dbReference>
<feature type="binding site" evidence="8">
    <location>
        <position position="26"/>
    </location>
    <ligand>
        <name>ATP</name>
        <dbReference type="ChEBI" id="CHEBI:30616"/>
    </ligand>
</feature>
<evidence type="ECO:0000256" key="3">
    <source>
        <dbReference type="ARBA" id="ARBA00022723"/>
    </source>
</evidence>
<dbReference type="EMBL" id="HACG01039329">
    <property type="protein sequence ID" value="CEK86194.1"/>
    <property type="molecule type" value="Transcribed_RNA"/>
</dbReference>
<dbReference type="PROSITE" id="PS51374">
    <property type="entry name" value="NDPK_LIKE"/>
    <property type="match status" value="1"/>
</dbReference>
<dbReference type="GO" id="GO:0005524">
    <property type="term" value="F:ATP binding"/>
    <property type="evidence" value="ECO:0007669"/>
    <property type="project" value="UniProtKB-KW"/>
</dbReference>
<feature type="non-terminal residue" evidence="12">
    <location>
        <position position="1"/>
    </location>
</feature>
<evidence type="ECO:0000256" key="8">
    <source>
        <dbReference type="PROSITE-ProRule" id="PRU00706"/>
    </source>
</evidence>
<keyword evidence="5 10" id="KW-0418">Kinase</keyword>
<evidence type="ECO:0000256" key="10">
    <source>
        <dbReference type="RuleBase" id="RU004013"/>
    </source>
</evidence>
<dbReference type="AlphaFoldDB" id="A0A0B7B1K2"/>
<dbReference type="InterPro" id="IPR023005">
    <property type="entry name" value="Nucleoside_diP_kinase_AS"/>
</dbReference>
<dbReference type="PROSITE" id="PS00469">
    <property type="entry name" value="NDPK"/>
    <property type="match status" value="1"/>
</dbReference>
<comment type="cofactor">
    <cofactor evidence="1">
        <name>Mg(2+)</name>
        <dbReference type="ChEBI" id="CHEBI:18420"/>
    </cofactor>
</comment>
<keyword evidence="4 10" id="KW-0547">Nucleotide-binding</keyword>
<dbReference type="InterPro" id="IPR001564">
    <property type="entry name" value="Nucleoside_diP_kinase"/>
</dbReference>
<evidence type="ECO:0000256" key="6">
    <source>
        <dbReference type="ARBA" id="ARBA00022840"/>
    </source>
</evidence>
<feature type="active site" description="Pros-phosphohistidine intermediate" evidence="8">
    <location>
        <position position="136"/>
    </location>
</feature>
<dbReference type="EMBL" id="HACG01039326">
    <property type="protein sequence ID" value="CEK86191.1"/>
    <property type="molecule type" value="Transcribed_RNA"/>
</dbReference>
<comment type="similarity">
    <text evidence="8 9">Belongs to the NDK family.</text>
</comment>
<keyword evidence="7" id="KW-0460">Magnesium</keyword>
<protein>
    <recommendedName>
        <fullName evidence="10">Nucleoside diphosphate kinase</fullName>
        <ecNumber evidence="10">2.7.4.6</ecNumber>
    </recommendedName>
</protein>
<sequence>GRKRNNKYCLRKMKVNPLQLTLALLKPDIAAHPHIVKNVRQIILENGFYFIMSKNVRLSLDDAELFYAEHRGKFFQNRLVSFMSSGPIWSHILCGDNAIAKWRKLMGPTKVLRSVFDDPQSIRGSYGLTDTRNCTHGSDSEQTALREIGFFFPEFHVDKWYEEQHNFFQQDLVEFDHNLCQHIAVTHEAAQPAQTDLFS</sequence>
<feature type="domain" description="Nucleoside diphosphate kinase-like" evidence="11">
    <location>
        <begin position="18"/>
        <end position="159"/>
    </location>
</feature>
<evidence type="ECO:0000313" key="12">
    <source>
        <dbReference type="EMBL" id="CEK86191.1"/>
    </source>
</evidence>
<evidence type="ECO:0000313" key="13">
    <source>
        <dbReference type="EMBL" id="CEK86194.1"/>
    </source>
</evidence>
<dbReference type="InterPro" id="IPR037994">
    <property type="entry name" value="NDPk6"/>
</dbReference>
<evidence type="ECO:0000256" key="2">
    <source>
        <dbReference type="ARBA" id="ARBA00022679"/>
    </source>
</evidence>
<keyword evidence="3" id="KW-0479">Metal-binding</keyword>
<proteinExistence type="inferred from homology"/>
<evidence type="ECO:0000259" key="11">
    <source>
        <dbReference type="SMART" id="SM00562"/>
    </source>
</evidence>
<dbReference type="SMART" id="SM00562">
    <property type="entry name" value="NDK"/>
    <property type="match status" value="1"/>
</dbReference>
<feature type="binding site" evidence="8">
    <location>
        <position position="109"/>
    </location>
    <ligand>
        <name>ATP</name>
        <dbReference type="ChEBI" id="CHEBI:30616"/>
    </ligand>
</feature>
<dbReference type="PANTHER" id="PTHR46956:SF1">
    <property type="entry name" value="NUCLEOSIDE DIPHOSPHATE KINASE 6"/>
    <property type="match status" value="1"/>
</dbReference>
<dbReference type="GO" id="GO:0004550">
    <property type="term" value="F:nucleoside diphosphate kinase activity"/>
    <property type="evidence" value="ECO:0007669"/>
    <property type="project" value="UniProtKB-EC"/>
</dbReference>
<evidence type="ECO:0000256" key="7">
    <source>
        <dbReference type="ARBA" id="ARBA00022842"/>
    </source>
</evidence>
<name>A0A0B7B1K2_9EUPU</name>
<dbReference type="GO" id="GO:0046872">
    <property type="term" value="F:metal ion binding"/>
    <property type="evidence" value="ECO:0007669"/>
    <property type="project" value="UniProtKB-KW"/>
</dbReference>
<keyword evidence="2 10" id="KW-0808">Transferase</keyword>
<feature type="binding site" evidence="8">
    <location>
        <position position="123"/>
    </location>
    <ligand>
        <name>ATP</name>
        <dbReference type="ChEBI" id="CHEBI:30616"/>
    </ligand>
</feature>
<dbReference type="PRINTS" id="PR01243">
    <property type="entry name" value="NUCDPKINASE"/>
</dbReference>
<evidence type="ECO:0000256" key="5">
    <source>
        <dbReference type="ARBA" id="ARBA00022777"/>
    </source>
</evidence>
<dbReference type="GO" id="GO:0006183">
    <property type="term" value="P:GTP biosynthetic process"/>
    <property type="evidence" value="ECO:0007669"/>
    <property type="project" value="InterPro"/>
</dbReference>
<dbReference type="GO" id="GO:0006228">
    <property type="term" value="P:UTP biosynthetic process"/>
    <property type="evidence" value="ECO:0007669"/>
    <property type="project" value="InterPro"/>
</dbReference>
<accession>A0A0B7B1K2</accession>
<evidence type="ECO:0000256" key="1">
    <source>
        <dbReference type="ARBA" id="ARBA00001946"/>
    </source>
</evidence>
<dbReference type="InterPro" id="IPR034907">
    <property type="entry name" value="NDK-like_dom"/>
</dbReference>
<organism evidence="12">
    <name type="scientific">Arion vulgaris</name>
    <dbReference type="NCBI Taxonomy" id="1028688"/>
    <lineage>
        <taxon>Eukaryota</taxon>
        <taxon>Metazoa</taxon>
        <taxon>Spiralia</taxon>
        <taxon>Lophotrochozoa</taxon>
        <taxon>Mollusca</taxon>
        <taxon>Gastropoda</taxon>
        <taxon>Heterobranchia</taxon>
        <taxon>Euthyneura</taxon>
        <taxon>Panpulmonata</taxon>
        <taxon>Eupulmonata</taxon>
        <taxon>Stylommatophora</taxon>
        <taxon>Helicina</taxon>
        <taxon>Arionoidea</taxon>
        <taxon>Arionidae</taxon>
        <taxon>Arion</taxon>
    </lineage>
</organism>
<evidence type="ECO:0000256" key="4">
    <source>
        <dbReference type="ARBA" id="ARBA00022741"/>
    </source>
</evidence>
<feature type="binding site" evidence="8">
    <location>
        <position position="133"/>
    </location>
    <ligand>
        <name>ATP</name>
        <dbReference type="ChEBI" id="CHEBI:30616"/>
    </ligand>
</feature>
<dbReference type="EC" id="2.7.4.6" evidence="10"/>
<dbReference type="GO" id="GO:0006241">
    <property type="term" value="P:CTP biosynthetic process"/>
    <property type="evidence" value="ECO:0007669"/>
    <property type="project" value="InterPro"/>
</dbReference>
<dbReference type="PANTHER" id="PTHR46956">
    <property type="entry name" value="NUCLEOSIDE DIPHOSPHATE KINASE 6"/>
    <property type="match status" value="1"/>
</dbReference>
<dbReference type="Pfam" id="PF00334">
    <property type="entry name" value="NDK"/>
    <property type="match status" value="1"/>
</dbReference>
<feature type="binding site" evidence="8">
    <location>
        <position position="103"/>
    </location>
    <ligand>
        <name>ATP</name>
        <dbReference type="ChEBI" id="CHEBI:30616"/>
    </ligand>
</feature>
<dbReference type="SUPFAM" id="SSF54919">
    <property type="entry name" value="Nucleoside diphosphate kinase, NDK"/>
    <property type="match status" value="1"/>
</dbReference>